<dbReference type="AlphaFoldDB" id="A0A166SKB1"/>
<dbReference type="RefSeq" id="WP_013237517.1">
    <property type="nucleotide sequence ID" value="NZ_LITQ01000020.1"/>
</dbReference>
<accession>A0A166SKB1</accession>
<keyword evidence="4" id="KW-1185">Reference proteome</keyword>
<protein>
    <submittedName>
        <fullName evidence="1">Uncharacterized protein</fullName>
    </submittedName>
</protein>
<reference evidence="1 3" key="1">
    <citation type="journal article" date="2015" name="Biotechnol. Bioeng.">
        <title>Genome sequence and phenotypic characterization of Caulobacter segnis.</title>
        <authorList>
            <person name="Patel S."/>
            <person name="Fletcher B."/>
            <person name="Scott D.C."/>
            <person name="Ely B."/>
        </authorList>
    </citation>
    <scope>NUCLEOTIDE SEQUENCE [LARGE SCALE GENOMIC DNA]</scope>
    <source>
        <strain evidence="1 3">PS02</strain>
    </source>
</reference>
<organism evidence="1 3">
    <name type="scientific">Clostridium coskatii</name>
    <dbReference type="NCBI Taxonomy" id="1705578"/>
    <lineage>
        <taxon>Bacteria</taxon>
        <taxon>Bacillati</taxon>
        <taxon>Bacillota</taxon>
        <taxon>Clostridia</taxon>
        <taxon>Eubacteriales</taxon>
        <taxon>Clostridiaceae</taxon>
        <taxon>Clostridium</taxon>
    </lineage>
</organism>
<reference evidence="2 4" key="2">
    <citation type="journal article" date="2016" name="Front. Microbiol.">
        <title>Industrial Acetogenic Biocatalysts: A Comparative Metabolic and Genomic Analysis.</title>
        <authorList>
            <person name="Bengelsdorf F."/>
            <person name="Poehlein A."/>
            <person name="Sonja S."/>
            <person name="Erz C."/>
            <person name="Hummel T."/>
            <person name="Hoffmeister S."/>
            <person name="Daniel R."/>
            <person name="Durre P."/>
        </authorList>
    </citation>
    <scope>NUCLEOTIDE SEQUENCE [LARGE SCALE GENOMIC DNA]</scope>
    <source>
        <strain evidence="2 4">PTA-10522</strain>
    </source>
</reference>
<dbReference type="EMBL" id="LROR01000108">
    <property type="protein sequence ID" value="OBR89924.1"/>
    <property type="molecule type" value="Genomic_DNA"/>
</dbReference>
<dbReference type="Proteomes" id="UP000093694">
    <property type="component" value="Unassembled WGS sequence"/>
</dbReference>
<comment type="caution">
    <text evidence="1">The sequence shown here is derived from an EMBL/GenBank/DDBJ whole genome shotgun (WGS) entry which is preliminary data.</text>
</comment>
<dbReference type="Proteomes" id="UP000077384">
    <property type="component" value="Unassembled WGS sequence"/>
</dbReference>
<evidence type="ECO:0000313" key="2">
    <source>
        <dbReference type="EMBL" id="OBR89924.1"/>
    </source>
</evidence>
<sequence>MNTTYCFSKIPEDLQKQIENLIEKSGMPAKEFINALAEHYDVKYSNISPAAIDYSNYWNSFVD</sequence>
<dbReference type="EMBL" id="LITQ01000020">
    <property type="protein sequence ID" value="OAA92441.1"/>
    <property type="molecule type" value="Genomic_DNA"/>
</dbReference>
<evidence type="ECO:0000313" key="3">
    <source>
        <dbReference type="Proteomes" id="UP000077384"/>
    </source>
</evidence>
<proteinExistence type="predicted"/>
<evidence type="ECO:0000313" key="1">
    <source>
        <dbReference type="EMBL" id="OAA92441.1"/>
    </source>
</evidence>
<name>A0A166SKB1_9CLOT</name>
<gene>
    <name evidence="2" type="ORF">CLCOS_42330</name>
    <name evidence="1" type="ORF">WX73_00920</name>
</gene>
<evidence type="ECO:0000313" key="4">
    <source>
        <dbReference type="Proteomes" id="UP000093694"/>
    </source>
</evidence>
<dbReference type="PATRIC" id="fig|1705578.3.peg.1311"/>